<protein>
    <recommendedName>
        <fullName evidence="2">EDR1/CTR1/ARMC3-like peptidase-like domain-containing protein</fullName>
    </recommendedName>
</protein>
<organism evidence="3 4">
    <name type="scientific">Lucilia cuprina</name>
    <name type="common">Green bottle fly</name>
    <name type="synonym">Australian sheep blowfly</name>
    <dbReference type="NCBI Taxonomy" id="7375"/>
    <lineage>
        <taxon>Eukaryota</taxon>
        <taxon>Metazoa</taxon>
        <taxon>Ecdysozoa</taxon>
        <taxon>Arthropoda</taxon>
        <taxon>Hexapoda</taxon>
        <taxon>Insecta</taxon>
        <taxon>Pterygota</taxon>
        <taxon>Neoptera</taxon>
        <taxon>Endopterygota</taxon>
        <taxon>Diptera</taxon>
        <taxon>Brachycera</taxon>
        <taxon>Muscomorpha</taxon>
        <taxon>Oestroidea</taxon>
        <taxon>Calliphoridae</taxon>
        <taxon>Luciliinae</taxon>
        <taxon>Lucilia</taxon>
    </lineage>
</organism>
<accession>A0A0L0CDP8</accession>
<dbReference type="InterPro" id="IPR055164">
    <property type="entry name" value="EDR1/CTR1/ARMC3-like_pept-like"/>
</dbReference>
<dbReference type="InterPro" id="IPR052441">
    <property type="entry name" value="Armadillo-Ser/Thr_Kinase"/>
</dbReference>
<reference evidence="3 4" key="1">
    <citation type="journal article" date="2015" name="Nat. Commun.">
        <title>Lucilia cuprina genome unlocks parasitic fly biology to underpin future interventions.</title>
        <authorList>
            <person name="Anstead C.A."/>
            <person name="Korhonen P.K."/>
            <person name="Young N.D."/>
            <person name="Hall R.S."/>
            <person name="Jex A.R."/>
            <person name="Murali S.C."/>
            <person name="Hughes D.S."/>
            <person name="Lee S.F."/>
            <person name="Perry T."/>
            <person name="Stroehlein A.J."/>
            <person name="Ansell B.R."/>
            <person name="Breugelmans B."/>
            <person name="Hofmann A."/>
            <person name="Qu J."/>
            <person name="Dugan S."/>
            <person name="Lee S.L."/>
            <person name="Chao H."/>
            <person name="Dinh H."/>
            <person name="Han Y."/>
            <person name="Doddapaneni H.V."/>
            <person name="Worley K.C."/>
            <person name="Muzny D.M."/>
            <person name="Ioannidis P."/>
            <person name="Waterhouse R.M."/>
            <person name="Zdobnov E.M."/>
            <person name="James P.J."/>
            <person name="Bagnall N.H."/>
            <person name="Kotze A.C."/>
            <person name="Gibbs R.A."/>
            <person name="Richards S."/>
            <person name="Batterham P."/>
            <person name="Gasser R.B."/>
        </authorList>
    </citation>
    <scope>NUCLEOTIDE SEQUENCE [LARGE SCALE GENOMIC DNA]</scope>
    <source>
        <strain evidence="3 4">LS</strain>
        <tissue evidence="3">Full body</tissue>
    </source>
</reference>
<dbReference type="SUPFAM" id="SSF48371">
    <property type="entry name" value="ARM repeat"/>
    <property type="match status" value="1"/>
</dbReference>
<name>A0A0L0CDP8_LUCCU</name>
<dbReference type="Gene3D" id="1.25.10.10">
    <property type="entry name" value="Leucine-rich Repeat Variant"/>
    <property type="match status" value="1"/>
</dbReference>
<evidence type="ECO:0000313" key="3">
    <source>
        <dbReference type="EMBL" id="KNC30533.1"/>
    </source>
</evidence>
<dbReference type="InterPro" id="IPR011989">
    <property type="entry name" value="ARM-like"/>
</dbReference>
<gene>
    <name evidence="3" type="ORF">FF38_02286</name>
</gene>
<evidence type="ECO:0000313" key="4">
    <source>
        <dbReference type="Proteomes" id="UP000037069"/>
    </source>
</evidence>
<feature type="domain" description="EDR1/CTR1/ARMC3-like peptidase-like" evidence="2">
    <location>
        <begin position="716"/>
        <end position="804"/>
    </location>
</feature>
<sequence>MSKTDKKLINLNKNEFIDRRIEENEKFPELNIRLDTIDSVLLLLNSQEEMVLINSLKHIMEYVRRNEENVTLLKEKNLLNLLLEKELYRQINSVLVKRLSLYLTSFIMENINCLLELDTSKIREIVQLCLIFYLEEPDDFCCEYLSVILNKCLVDPQVVEMVLNDNEFVLKYFSTIANSTNPDVLLHSMELMKKILLVIDVEEKRNFIALHSFPLNRILCELNSEYFDIRKSVLKVLQSLVTDPGPNNVLNQEPWCSFLLEQLTNMFCESLLTEELHILVEVLAATLEQELMISLFFELNLFDKFNLRITDGSLIESEIVCKALWVLAECAKCVKFVPRLVSSDLTEKLLECLLNDDNNPAAHILLGLNRLMKSPQASKRIIEAYDQNLLSKILKLLNDKEINIKTREQAANFLENLLSYAFHKSISLILDLNFSQILSDVFAQAPEERSIDLLLSLLNTIEMITGNADYRKKICANSSLISNIGLLLMNSFSSAILVTNLFRCLCSIVDEEVIHQLLLEAYLCSSIKRALQSLSNQVKTAATNFIMQTTRFSLLLAAYIDSGVLEILLLHQKHAYCVPTWTPAIESILSKSPTLKFCIRNTLGFTDITGGSDFMVSKKKFDDFRILQCILKEEVSPLHPVIVVNFLRITPPENLVVKVPINCHQKDELSLGSESKEWCYCRSPGDEFLPKYLARVNSMLEFENLALNPSKLKRTVDFDNIAKRAKIIAQVVAEALGNDLESLDLNTTEECSYQKVNCHLKELCMELHCSFIPLGRIRSGCQFERAILFKTLADQVGLPCTLQRSVDGRILFNELPLPVELEQDVHCDKNTMTFMPWRLLRPTHIVDLMYNVGEFTFIEQKNLKAMFFQLICILITCTHFAKAGQSLTTAIHRTQAAQERINDLKCFKCDTMEDGEACVDVSNTTNFRHKCEGEEFICMVKRFSYTTSTENSTSSPKMWSLDRRCAVNCEPGCIVIGERTKLYACTSCCETSLCNTGKGSASSLLYRRVETGIGTLLSLLTVRSFLRYIS</sequence>
<keyword evidence="1" id="KW-0677">Repeat</keyword>
<evidence type="ECO:0000256" key="1">
    <source>
        <dbReference type="ARBA" id="ARBA00022737"/>
    </source>
</evidence>
<evidence type="ECO:0000259" key="2">
    <source>
        <dbReference type="Pfam" id="PF14381"/>
    </source>
</evidence>
<dbReference type="EMBL" id="JRES01000505">
    <property type="protein sequence ID" value="KNC30533.1"/>
    <property type="molecule type" value="Genomic_DNA"/>
</dbReference>
<dbReference type="AlphaFoldDB" id="A0A0L0CDP8"/>
<dbReference type="PANTHER" id="PTHR46618:SF1">
    <property type="entry name" value="ARMADILLO REPEAT-CONTAINING PROTEIN 3"/>
    <property type="match status" value="1"/>
</dbReference>
<dbReference type="OrthoDB" id="7537227at2759"/>
<comment type="caution">
    <text evidence="3">The sequence shown here is derived from an EMBL/GenBank/DDBJ whole genome shotgun (WGS) entry which is preliminary data.</text>
</comment>
<dbReference type="OMA" id="LYPMQSR"/>
<dbReference type="CDD" id="cd00117">
    <property type="entry name" value="TFP"/>
    <property type="match status" value="1"/>
</dbReference>
<proteinExistence type="predicted"/>
<dbReference type="InterPro" id="IPR016024">
    <property type="entry name" value="ARM-type_fold"/>
</dbReference>
<dbReference type="Pfam" id="PF14381">
    <property type="entry name" value="EDR1_CTR1_ARMC3_pept"/>
    <property type="match status" value="1"/>
</dbReference>
<dbReference type="Proteomes" id="UP000037069">
    <property type="component" value="Unassembled WGS sequence"/>
</dbReference>
<keyword evidence="4" id="KW-1185">Reference proteome</keyword>
<dbReference type="STRING" id="7375.A0A0L0CDP8"/>
<dbReference type="PANTHER" id="PTHR46618">
    <property type="entry name" value="ARMADILLO REPEAT-CONTAINING PROTEIN 3"/>
    <property type="match status" value="1"/>
</dbReference>